<dbReference type="Proteomes" id="UP001368270">
    <property type="component" value="Unassembled WGS sequence"/>
</dbReference>
<name>A0ABU8QI95_9RHOB</name>
<dbReference type="PANTHER" id="PTHR22981:SF7">
    <property type="entry name" value="3-HYDROXYISOBUTYRATE DEHYDROGENASE, MITOCHONDRIAL"/>
    <property type="match status" value="1"/>
</dbReference>
<evidence type="ECO:0000313" key="5">
    <source>
        <dbReference type="EMBL" id="MEJ5219146.1"/>
    </source>
</evidence>
<dbReference type="SUPFAM" id="SSF51735">
    <property type="entry name" value="NAD(P)-binding Rossmann-fold domains"/>
    <property type="match status" value="1"/>
</dbReference>
<feature type="domain" description="3-hydroxyisobutyrate dehydrogenase-like NAD-binding" evidence="4">
    <location>
        <begin position="159"/>
        <end position="279"/>
    </location>
</feature>
<evidence type="ECO:0000256" key="2">
    <source>
        <dbReference type="ARBA" id="ARBA00023027"/>
    </source>
</evidence>
<dbReference type="Pfam" id="PF14833">
    <property type="entry name" value="NAD_binding_11"/>
    <property type="match status" value="1"/>
</dbReference>
<dbReference type="Gene3D" id="1.10.1040.10">
    <property type="entry name" value="N-(1-d-carboxylethyl)-l-norvaline Dehydrogenase, domain 2"/>
    <property type="match status" value="1"/>
</dbReference>
<dbReference type="PIRSF" id="PIRSF000103">
    <property type="entry name" value="HIBADH"/>
    <property type="match status" value="1"/>
</dbReference>
<dbReference type="Pfam" id="PF03446">
    <property type="entry name" value="NAD_binding_2"/>
    <property type="match status" value="1"/>
</dbReference>
<keyword evidence="2" id="KW-0520">NAD</keyword>
<keyword evidence="1 5" id="KW-0560">Oxidoreductase</keyword>
<keyword evidence="6" id="KW-1185">Reference proteome</keyword>
<reference evidence="5 6" key="1">
    <citation type="submission" date="2024-03" db="EMBL/GenBank/DDBJ databases">
        <title>Cognatishimia coralii sp. nov., a marine bacterium isolated from coral surrounding seawater.</title>
        <authorList>
            <person name="Liu X."/>
            <person name="Liu S."/>
            <person name="Sun H."/>
            <person name="Zhang Y."/>
        </authorList>
    </citation>
    <scope>NUCLEOTIDE SEQUENCE [LARGE SCALE GENOMIC DNA]</scope>
    <source>
        <strain evidence="5 6">D5M38</strain>
    </source>
</reference>
<proteinExistence type="predicted"/>
<dbReference type="Gene3D" id="3.40.50.720">
    <property type="entry name" value="NAD(P)-binding Rossmann-like Domain"/>
    <property type="match status" value="1"/>
</dbReference>
<dbReference type="InterPro" id="IPR008927">
    <property type="entry name" value="6-PGluconate_DH-like_C_sf"/>
</dbReference>
<evidence type="ECO:0000259" key="4">
    <source>
        <dbReference type="Pfam" id="PF14833"/>
    </source>
</evidence>
<comment type="caution">
    <text evidence="5">The sequence shown here is derived from an EMBL/GenBank/DDBJ whole genome shotgun (WGS) entry which is preliminary data.</text>
</comment>
<dbReference type="InterPro" id="IPR006115">
    <property type="entry name" value="6PGDH_NADP-bd"/>
</dbReference>
<dbReference type="EC" id="1.1.-.-" evidence="5"/>
<dbReference type="GO" id="GO:0016491">
    <property type="term" value="F:oxidoreductase activity"/>
    <property type="evidence" value="ECO:0007669"/>
    <property type="project" value="UniProtKB-KW"/>
</dbReference>
<evidence type="ECO:0000256" key="1">
    <source>
        <dbReference type="ARBA" id="ARBA00023002"/>
    </source>
</evidence>
<organism evidence="5 6">
    <name type="scientific">Cognatishimia coralii</name>
    <dbReference type="NCBI Taxonomy" id="3083254"/>
    <lineage>
        <taxon>Bacteria</taxon>
        <taxon>Pseudomonadati</taxon>
        <taxon>Pseudomonadota</taxon>
        <taxon>Alphaproteobacteria</taxon>
        <taxon>Rhodobacterales</taxon>
        <taxon>Paracoccaceae</taxon>
        <taxon>Cognatishimia</taxon>
    </lineage>
</organism>
<dbReference type="InterPro" id="IPR029154">
    <property type="entry name" value="HIBADH-like_NADP-bd"/>
</dbReference>
<dbReference type="RefSeq" id="WP_339403975.1">
    <property type="nucleotide sequence ID" value="NZ_JBBGAZ010000007.1"/>
</dbReference>
<dbReference type="SUPFAM" id="SSF48179">
    <property type="entry name" value="6-phosphogluconate dehydrogenase C-terminal domain-like"/>
    <property type="match status" value="1"/>
</dbReference>
<feature type="domain" description="6-phosphogluconate dehydrogenase NADP-binding" evidence="3">
    <location>
        <begin position="2"/>
        <end position="156"/>
    </location>
</feature>
<protein>
    <submittedName>
        <fullName evidence="5">NAD(P)-dependent oxidoreductase</fullName>
        <ecNumber evidence="5">1.1.-.-</ecNumber>
    </submittedName>
</protein>
<dbReference type="InterPro" id="IPR013328">
    <property type="entry name" value="6PGD_dom2"/>
</dbReference>
<dbReference type="PANTHER" id="PTHR22981">
    <property type="entry name" value="3-HYDROXYISOBUTYRATE DEHYDROGENASE-RELATED"/>
    <property type="match status" value="1"/>
</dbReference>
<evidence type="ECO:0000313" key="6">
    <source>
        <dbReference type="Proteomes" id="UP001368270"/>
    </source>
</evidence>
<evidence type="ECO:0000259" key="3">
    <source>
        <dbReference type="Pfam" id="PF03446"/>
    </source>
</evidence>
<dbReference type="EMBL" id="JBBGAZ010000007">
    <property type="protein sequence ID" value="MEJ5219146.1"/>
    <property type="molecule type" value="Genomic_DNA"/>
</dbReference>
<dbReference type="InterPro" id="IPR015815">
    <property type="entry name" value="HIBADH-related"/>
</dbReference>
<dbReference type="InterPro" id="IPR036291">
    <property type="entry name" value="NAD(P)-bd_dom_sf"/>
</dbReference>
<gene>
    <name evidence="5" type="ORF">WG622_12895</name>
</gene>
<accession>A0ABU8QI95</accession>
<sequence>MIGLIGLGAMGGGYVSRLMDQKIDLLCCDAMPEARDRAREMGASVAHSLADFCACETVLLSLPKAAIVASVMDELGPHLKPGTIVVDTSTSEPDTTKQLAATAERQGYVFLDGPVSGGPFGARSGTMTMVVGGDKTAFAKVRPLLEKMTGKLLHIGPSGAGHTVKIANNLLCAANLVLMSEMAQMGERAGISLSELLAGINAGSGRSGVSEVNFPKWITNEAYDSGFTMGLMRKDVGLATGLAGRLGIDLPATEAIAAIWESSREELDDSADFNEIFKLRNTSNA</sequence>